<dbReference type="Gene3D" id="3.30.420.380">
    <property type="match status" value="1"/>
</dbReference>
<dbReference type="GO" id="GO:0005886">
    <property type="term" value="C:plasma membrane"/>
    <property type="evidence" value="ECO:0007669"/>
    <property type="project" value="UniProtKB-SubCell"/>
</dbReference>
<organism evidence="12">
    <name type="scientific">hydrothermal vent metagenome</name>
    <dbReference type="NCBI Taxonomy" id="652676"/>
    <lineage>
        <taxon>unclassified sequences</taxon>
        <taxon>metagenomes</taxon>
        <taxon>ecological metagenomes</taxon>
    </lineage>
</organism>
<name>A0A160TQJ4_9ZZZZ</name>
<evidence type="ECO:0000256" key="3">
    <source>
        <dbReference type="ARBA" id="ARBA00022475"/>
    </source>
</evidence>
<keyword evidence="2" id="KW-0813">Transport</keyword>
<dbReference type="GO" id="GO:0015628">
    <property type="term" value="P:protein secretion by the type II secretion system"/>
    <property type="evidence" value="ECO:0007669"/>
    <property type="project" value="InterPro"/>
</dbReference>
<feature type="domain" description="GspL cytoplasmic actin-ATPase-like" evidence="10">
    <location>
        <begin position="42"/>
        <end position="155"/>
    </location>
</feature>
<dbReference type="EMBL" id="CZQE01000396">
    <property type="protein sequence ID" value="CUS46787.1"/>
    <property type="molecule type" value="Genomic_DNA"/>
</dbReference>
<evidence type="ECO:0000256" key="8">
    <source>
        <dbReference type="ARBA" id="ARBA00023136"/>
    </source>
</evidence>
<evidence type="ECO:0000259" key="10">
    <source>
        <dbReference type="Pfam" id="PF05134"/>
    </source>
</evidence>
<dbReference type="AlphaFoldDB" id="A0A160TQJ4"/>
<dbReference type="InterPro" id="IPR024230">
    <property type="entry name" value="GspL_cyto_dom"/>
</dbReference>
<evidence type="ECO:0000259" key="11">
    <source>
        <dbReference type="Pfam" id="PF12693"/>
    </source>
</evidence>
<accession>A0A160TQJ4</accession>
<dbReference type="CDD" id="cd24017">
    <property type="entry name" value="ASKHA_T2SSL_N"/>
    <property type="match status" value="1"/>
</dbReference>
<dbReference type="SUPFAM" id="SSF53067">
    <property type="entry name" value="Actin-like ATPase domain"/>
    <property type="match status" value="1"/>
</dbReference>
<evidence type="ECO:0000256" key="7">
    <source>
        <dbReference type="ARBA" id="ARBA00022989"/>
    </source>
</evidence>
<keyword evidence="4" id="KW-0997">Cell inner membrane</keyword>
<dbReference type="PIRSF" id="PIRSF015761">
    <property type="entry name" value="Protein_L"/>
    <property type="match status" value="1"/>
</dbReference>
<dbReference type="NCBIfam" id="TIGR01709">
    <property type="entry name" value="typeII_sec_gspL"/>
    <property type="match status" value="1"/>
</dbReference>
<dbReference type="GO" id="GO:0009276">
    <property type="term" value="C:Gram-negative-bacterium-type cell wall"/>
    <property type="evidence" value="ECO:0007669"/>
    <property type="project" value="InterPro"/>
</dbReference>
<dbReference type="GO" id="GO:0015627">
    <property type="term" value="C:type II protein secretion system complex"/>
    <property type="evidence" value="ECO:0007669"/>
    <property type="project" value="InterPro"/>
</dbReference>
<keyword evidence="3" id="KW-1003">Cell membrane</keyword>
<keyword evidence="8 9" id="KW-0472">Membrane</keyword>
<dbReference type="Pfam" id="PF12693">
    <property type="entry name" value="GspL_C"/>
    <property type="match status" value="1"/>
</dbReference>
<feature type="transmembrane region" description="Helical" evidence="9">
    <location>
        <begin position="214"/>
        <end position="234"/>
    </location>
</feature>
<feature type="domain" description="GspL periplasmic" evidence="11">
    <location>
        <begin position="214"/>
        <end position="361"/>
    </location>
</feature>
<evidence type="ECO:0000256" key="9">
    <source>
        <dbReference type="SAM" id="Phobius"/>
    </source>
</evidence>
<keyword evidence="5 9" id="KW-0812">Transmembrane</keyword>
<dbReference type="Pfam" id="PF05134">
    <property type="entry name" value="T2SSL"/>
    <property type="match status" value="1"/>
</dbReference>
<dbReference type="InterPro" id="IPR043129">
    <property type="entry name" value="ATPase_NBD"/>
</dbReference>
<evidence type="ECO:0000313" key="12">
    <source>
        <dbReference type="EMBL" id="CUS46787.1"/>
    </source>
</evidence>
<reference evidence="12" key="1">
    <citation type="submission" date="2015-10" db="EMBL/GenBank/DDBJ databases">
        <authorList>
            <person name="Gilbert D.G."/>
        </authorList>
    </citation>
    <scope>NUCLEOTIDE SEQUENCE</scope>
</reference>
<dbReference type="InterPro" id="IPR025691">
    <property type="entry name" value="GspL_pp_dom"/>
</dbReference>
<evidence type="ECO:0000256" key="1">
    <source>
        <dbReference type="ARBA" id="ARBA00004377"/>
    </source>
</evidence>
<evidence type="ECO:0000256" key="5">
    <source>
        <dbReference type="ARBA" id="ARBA00022692"/>
    </source>
</evidence>
<comment type="subcellular location">
    <subcellularLocation>
        <location evidence="1">Cell inner membrane</location>
        <topology evidence="1">Single-pass membrane protein</topology>
    </subcellularLocation>
</comment>
<proteinExistence type="predicted"/>
<dbReference type="InterPro" id="IPR007812">
    <property type="entry name" value="T2SS_protein-GspL"/>
</dbReference>
<evidence type="ECO:0000256" key="2">
    <source>
        <dbReference type="ARBA" id="ARBA00022448"/>
    </source>
</evidence>
<gene>
    <name evidence="12" type="ORF">MGWOODY_Smn39</name>
</gene>
<protein>
    <submittedName>
        <fullName evidence="12">General secretion pathway protein L</fullName>
    </submittedName>
</protein>
<sequence>MTDSLTLFLPTGNAPWRWLRVADGVVATRGEGLPDLPGDAEPPIVVVPADAVTLHWAELPDRSTAQAVTAARMLVSDASAAPIGELHVAVGREGDHAERPIAVVSAAQMQAWLETLAAHGVDPAMLVPSPMLLPRPEHGYLRADLGGEGVVRGQTSGFADEARLTELITDGVAPTVLGRDELETAIAAALVSPALDLRQGPFARRRRFAIDWGLIRRLGWLSVAILTVTLLISLTQIMKYNLAADSLEHQADLLARQGLPRGETINNADRQLDTRLSGLRGGGAGFSRTAAAVFAAIRSVPGAEARTLNFGAGGELRATVSAESEGQITDLRLRIESYGFAVRQSTIESSAGRFSSELTVTPR</sequence>
<evidence type="ECO:0000256" key="4">
    <source>
        <dbReference type="ARBA" id="ARBA00022519"/>
    </source>
</evidence>
<keyword evidence="6" id="KW-0653">Protein transport</keyword>
<keyword evidence="7 9" id="KW-1133">Transmembrane helix</keyword>
<evidence type="ECO:0000256" key="6">
    <source>
        <dbReference type="ARBA" id="ARBA00022927"/>
    </source>
</evidence>